<feature type="coiled-coil region" evidence="1">
    <location>
        <begin position="316"/>
        <end position="357"/>
    </location>
</feature>
<evidence type="ECO:0000313" key="3">
    <source>
        <dbReference type="Proteomes" id="UP000224287"/>
    </source>
</evidence>
<sequence length="374" mass="44255">MQFRIEFLNLFFKTLLELKEKQKQDINSIVEKFYTEISNHNNLLHKTSSLLRLQEKPHDYLTSVNHETLPNLEITKNNFEVREIDPEIDRFLAHGDDTLIDDFYGRNKNNFIDCFQKIIQPATQEVVLQNNTQIETNLPQLKDVYAKFILKGRCTIEDQATLLKTITFNDSNNPNQNGMKEKLVKDLEKLHTNYEKIYQEQKETIQKYQTFLLQELETPKKDITNRFKDRKPYEIYLQQENLLQTQLQQGINELINTYVTEPLQLLETSKNKVQTEITKIKNFIQETPIDNLNTTSLKKDFDTFNNNCCTKREVFTEQQAQNKQEVDQNLAELKAKIEDLIIKYQALLRESEEMKTKFNNLEPHNELNGVLQLL</sequence>
<keyword evidence="3" id="KW-1185">Reference proteome</keyword>
<dbReference type="Proteomes" id="UP000224287">
    <property type="component" value="Chromosome"/>
</dbReference>
<accession>A0ABM6DM78</accession>
<dbReference type="EMBL" id="CP015149">
    <property type="protein sequence ID" value="AOF54742.1"/>
    <property type="molecule type" value="Genomic_DNA"/>
</dbReference>
<evidence type="ECO:0000313" key="2">
    <source>
        <dbReference type="EMBL" id="AOF54742.1"/>
    </source>
</evidence>
<gene>
    <name evidence="2" type="ORF">MBSPM3_v1c2230</name>
</gene>
<protein>
    <submittedName>
        <fullName evidence="2">Uncharacterized protein</fullName>
    </submittedName>
</protein>
<proteinExistence type="predicted"/>
<keyword evidence="1" id="KW-0175">Coiled coil</keyword>
<organism evidence="2 3">
    <name type="scientific">Maize bushy stunt phytoplasma</name>
    <dbReference type="NCBI Taxonomy" id="202462"/>
    <lineage>
        <taxon>Bacteria</taxon>
        <taxon>Bacillati</taxon>
        <taxon>Mycoplasmatota</taxon>
        <taxon>Mollicutes</taxon>
        <taxon>Acholeplasmatales</taxon>
        <taxon>Acholeplasmataceae</taxon>
        <taxon>Candidatus Phytoplasma</taxon>
        <taxon>16SrI (Aster yellows group)</taxon>
    </lineage>
</organism>
<evidence type="ECO:0000256" key="1">
    <source>
        <dbReference type="SAM" id="Coils"/>
    </source>
</evidence>
<reference evidence="2" key="1">
    <citation type="submission" date="2016-04" db="EMBL/GenBank/DDBJ databases">
        <title>Complete genome sequence of maize bushy stunt phytoplasma M3.</title>
        <authorList>
            <person name="Orlovskis Z."/>
            <person name="Canale M.C."/>
            <person name="Haryono M."/>
            <person name="Lopes J.R.S."/>
            <person name="Kuo C.-H."/>
            <person name="Hogenhout S.A."/>
        </authorList>
    </citation>
    <scope>NUCLEOTIDE SEQUENCE [LARGE SCALE GENOMIC DNA]</scope>
    <source>
        <strain evidence="2">M3</strain>
    </source>
</reference>
<name>A0ABM6DM78_9MOLU</name>